<feature type="signal peptide" evidence="1">
    <location>
        <begin position="1"/>
        <end position="21"/>
    </location>
</feature>
<evidence type="ECO:0000256" key="1">
    <source>
        <dbReference type="SAM" id="SignalP"/>
    </source>
</evidence>
<gene>
    <name evidence="2" type="ORF">B7Z01_00525</name>
</gene>
<dbReference type="EMBL" id="NCEB01000001">
    <property type="protein sequence ID" value="OYX36170.1"/>
    <property type="molecule type" value="Genomic_DNA"/>
</dbReference>
<dbReference type="Pfam" id="PF16068">
    <property type="entry name" value="DUF4810"/>
    <property type="match status" value="1"/>
</dbReference>
<evidence type="ECO:0008006" key="4">
    <source>
        <dbReference type="Google" id="ProtNLM"/>
    </source>
</evidence>
<evidence type="ECO:0000313" key="3">
    <source>
        <dbReference type="Proteomes" id="UP000215595"/>
    </source>
</evidence>
<reference evidence="2 3" key="1">
    <citation type="submission" date="2017-03" db="EMBL/GenBank/DDBJ databases">
        <title>Lifting the veil on microbial sulfur biogeochemistry in mining wastewaters.</title>
        <authorList>
            <person name="Kantor R.S."/>
            <person name="Colenbrander Nelson T."/>
            <person name="Marshall S."/>
            <person name="Bennett D."/>
            <person name="Apte S."/>
            <person name="Camacho D."/>
            <person name="Thomas B.C."/>
            <person name="Warren L.A."/>
            <person name="Banfield J.F."/>
        </authorList>
    </citation>
    <scope>NUCLEOTIDE SEQUENCE [LARGE SCALE GENOMIC DNA]</scope>
    <source>
        <strain evidence="2">32-69-9</strain>
    </source>
</reference>
<proteinExistence type="predicted"/>
<dbReference type="PIRSF" id="PIRSF020555">
    <property type="entry name" value="UCP020555"/>
    <property type="match status" value="1"/>
</dbReference>
<dbReference type="InterPro" id="IPR014508">
    <property type="entry name" value="UCP020555_TPR-like"/>
</dbReference>
<comment type="caution">
    <text evidence="2">The sequence shown here is derived from an EMBL/GenBank/DDBJ whole genome shotgun (WGS) entry which is preliminary data.</text>
</comment>
<protein>
    <recommendedName>
        <fullName evidence="4">DUF4810 domain-containing protein</fullName>
    </recommendedName>
</protein>
<dbReference type="PROSITE" id="PS51257">
    <property type="entry name" value="PROKAR_LIPOPROTEIN"/>
    <property type="match status" value="1"/>
</dbReference>
<dbReference type="InterPro" id="IPR011990">
    <property type="entry name" value="TPR-like_helical_dom_sf"/>
</dbReference>
<sequence length="121" mass="13183">MIRRLITIAVLTAAVATSACAPASLFEWGNYEPALYAYSQNPENRSVYKDALEKAIERGRTRNAVAPGLLAELGYLHMEDGESAEALRYFEEERTRFPESAGLMDRVIARLNSGASAAGGN</sequence>
<feature type="chain" id="PRO_5011971475" description="DUF4810 domain-containing protein" evidence="1">
    <location>
        <begin position="22"/>
        <end position="121"/>
    </location>
</feature>
<dbReference type="Proteomes" id="UP000215595">
    <property type="component" value="Unassembled WGS sequence"/>
</dbReference>
<evidence type="ECO:0000313" key="2">
    <source>
        <dbReference type="EMBL" id="OYX36170.1"/>
    </source>
</evidence>
<accession>A0A258FU83</accession>
<keyword evidence="1" id="KW-0732">Signal</keyword>
<dbReference type="AlphaFoldDB" id="A0A258FU83"/>
<dbReference type="SUPFAM" id="SSF48452">
    <property type="entry name" value="TPR-like"/>
    <property type="match status" value="1"/>
</dbReference>
<name>A0A258FU83_9CAUL</name>
<organism evidence="2 3">
    <name type="scientific">Brevundimonas subvibrioides</name>
    <dbReference type="NCBI Taxonomy" id="74313"/>
    <lineage>
        <taxon>Bacteria</taxon>
        <taxon>Pseudomonadati</taxon>
        <taxon>Pseudomonadota</taxon>
        <taxon>Alphaproteobacteria</taxon>
        <taxon>Caulobacterales</taxon>
        <taxon>Caulobacteraceae</taxon>
        <taxon>Brevundimonas</taxon>
    </lineage>
</organism>